<comment type="pathway">
    <text evidence="10">Cofactor biosynthesis; adenosylcobalamin biosynthesis.</text>
</comment>
<feature type="transmembrane region" description="Helical" evidence="10">
    <location>
        <begin position="76"/>
        <end position="95"/>
    </location>
</feature>
<evidence type="ECO:0000313" key="12">
    <source>
        <dbReference type="Proteomes" id="UP000008495"/>
    </source>
</evidence>
<dbReference type="AlphaFoldDB" id="K6W5I2"/>
<dbReference type="GO" id="GO:0009236">
    <property type="term" value="P:cobalamin biosynthetic process"/>
    <property type="evidence" value="ECO:0007669"/>
    <property type="project" value="UniProtKB-UniRule"/>
</dbReference>
<keyword evidence="9 10" id="KW-0170">Cobalt</keyword>
<dbReference type="EMBL" id="BAGZ01000004">
    <property type="protein sequence ID" value="GAB77077.1"/>
    <property type="molecule type" value="Genomic_DNA"/>
</dbReference>
<reference evidence="11 12" key="1">
    <citation type="submission" date="2012-08" db="EMBL/GenBank/DDBJ databases">
        <title>Whole genome shotgun sequence of Austwickia chelonae NBRC 105200.</title>
        <authorList>
            <person name="Yoshida I."/>
            <person name="Hosoyama A."/>
            <person name="Tsuchikane K."/>
            <person name="Katsumata H."/>
            <person name="Ando Y."/>
            <person name="Ohji S."/>
            <person name="Hamada M."/>
            <person name="Tamura T."/>
            <person name="Yamazoe A."/>
            <person name="Yamazaki S."/>
            <person name="Fujita N."/>
        </authorList>
    </citation>
    <scope>NUCLEOTIDE SEQUENCE [LARGE SCALE GENOMIC DNA]</scope>
    <source>
        <strain evidence="11 12">NBRC 105200</strain>
    </source>
</reference>
<evidence type="ECO:0000256" key="5">
    <source>
        <dbReference type="ARBA" id="ARBA00022692"/>
    </source>
</evidence>
<sequence>MSERPVHRRFPWVNVCCALAVVLLVVLSWSLAPRPKGEGEEAFGGTDAAVSSMLEKDGVERWFEPLFEPGSGEVESGLFAAQAALGGVLFGYAVGRLQGRRRDVPSDSMASAGS</sequence>
<dbReference type="PANTHER" id="PTHR38662:SF1">
    <property type="entry name" value="COBALT TRANSPORT PROTEIN CBIN"/>
    <property type="match status" value="1"/>
</dbReference>
<gene>
    <name evidence="10" type="primary">cbiN</name>
    <name evidence="11" type="ORF">AUCHE_04_01180</name>
</gene>
<evidence type="ECO:0000256" key="6">
    <source>
        <dbReference type="ARBA" id="ARBA00022989"/>
    </source>
</evidence>
<dbReference type="GO" id="GO:0015087">
    <property type="term" value="F:cobalt ion transmembrane transporter activity"/>
    <property type="evidence" value="ECO:0007669"/>
    <property type="project" value="UniProtKB-UniRule"/>
</dbReference>
<name>K6W5I2_9MICO</name>
<keyword evidence="7 10" id="KW-0406">Ion transport</keyword>
<keyword evidence="3 10" id="KW-1003">Cell membrane</keyword>
<evidence type="ECO:0000256" key="2">
    <source>
        <dbReference type="ARBA" id="ARBA00022448"/>
    </source>
</evidence>
<evidence type="ECO:0000256" key="8">
    <source>
        <dbReference type="ARBA" id="ARBA00023136"/>
    </source>
</evidence>
<keyword evidence="12" id="KW-1185">Reference proteome</keyword>
<dbReference type="Proteomes" id="UP000008495">
    <property type="component" value="Unassembled WGS sequence"/>
</dbReference>
<evidence type="ECO:0000256" key="3">
    <source>
        <dbReference type="ARBA" id="ARBA00022475"/>
    </source>
</evidence>
<accession>K6W5I2</accession>
<protein>
    <recommendedName>
        <fullName evidence="10">Cobalt transport protein CbiN</fullName>
    </recommendedName>
    <alternativeName>
        <fullName evidence="10">Energy-coupling factor transporter probable substrate-capture protein CbiN</fullName>
        <shortName evidence="10">ECF transporter S component CbiN</shortName>
    </alternativeName>
</protein>
<keyword evidence="8 10" id="KW-0472">Membrane</keyword>
<dbReference type="HAMAP" id="MF_00330">
    <property type="entry name" value="CbiN"/>
    <property type="match status" value="1"/>
</dbReference>
<comment type="function">
    <text evidence="10">Part of the energy-coupling factor (ECF) transporter complex CbiMNOQ involved in cobalt import.</text>
</comment>
<evidence type="ECO:0000313" key="11">
    <source>
        <dbReference type="EMBL" id="GAB77077.1"/>
    </source>
</evidence>
<comment type="caution">
    <text evidence="11">The sequence shown here is derived from an EMBL/GenBank/DDBJ whole genome shotgun (WGS) entry which is preliminary data.</text>
</comment>
<keyword evidence="6 10" id="KW-1133">Transmembrane helix</keyword>
<dbReference type="NCBIfam" id="NF002780">
    <property type="entry name" value="PRK02898.1"/>
    <property type="match status" value="1"/>
</dbReference>
<dbReference type="OrthoDB" id="1551318at2"/>
<comment type="similarity">
    <text evidence="10">Belongs to the CbiN family.</text>
</comment>
<dbReference type="Pfam" id="PF02553">
    <property type="entry name" value="CbiN"/>
    <property type="match status" value="1"/>
</dbReference>
<dbReference type="eggNOG" id="COG1930">
    <property type="taxonomic scope" value="Bacteria"/>
</dbReference>
<evidence type="ECO:0000256" key="7">
    <source>
        <dbReference type="ARBA" id="ARBA00023065"/>
    </source>
</evidence>
<keyword evidence="1 10" id="KW-0171">Cobalt transport</keyword>
<dbReference type="UniPathway" id="UPA00148"/>
<evidence type="ECO:0000256" key="9">
    <source>
        <dbReference type="ARBA" id="ARBA00023285"/>
    </source>
</evidence>
<dbReference type="STRING" id="100225.SAMN05421595_2217"/>
<comment type="subunit">
    <text evidence="10">Forms an energy-coupling factor (ECF) transporter complex composed of an ATP-binding protein (A component, CbiO), a transmembrane protein (T component, CbiQ) and 2 possible substrate-capture proteins (S components, CbiM and CbiN) of unknown stoichimetry.</text>
</comment>
<keyword evidence="5 10" id="KW-0812">Transmembrane</keyword>
<keyword evidence="4 10" id="KW-0169">Cobalamin biosynthesis</keyword>
<dbReference type="InterPro" id="IPR003705">
    <property type="entry name" value="CbiN"/>
</dbReference>
<proteinExistence type="inferred from homology"/>
<dbReference type="PANTHER" id="PTHR38662">
    <property type="entry name" value="COBALT TRANSPORT PROTEIN CBIN"/>
    <property type="match status" value="1"/>
</dbReference>
<evidence type="ECO:0000256" key="1">
    <source>
        <dbReference type="ARBA" id="ARBA00022426"/>
    </source>
</evidence>
<feature type="transmembrane region" description="Helical" evidence="10">
    <location>
        <begin position="12"/>
        <end position="32"/>
    </location>
</feature>
<evidence type="ECO:0000256" key="4">
    <source>
        <dbReference type="ARBA" id="ARBA00022573"/>
    </source>
</evidence>
<evidence type="ECO:0000256" key="10">
    <source>
        <dbReference type="HAMAP-Rule" id="MF_00330"/>
    </source>
</evidence>
<comment type="subcellular location">
    <subcellularLocation>
        <location evidence="10">Cell membrane</location>
        <topology evidence="10">Multi-pass membrane protein</topology>
    </subcellularLocation>
</comment>
<keyword evidence="2 10" id="KW-0813">Transport</keyword>
<dbReference type="RefSeq" id="WP_006501829.1">
    <property type="nucleotide sequence ID" value="NZ_BAGZ01000004.1"/>
</dbReference>
<organism evidence="11 12">
    <name type="scientific">Austwickia chelonae NBRC 105200</name>
    <dbReference type="NCBI Taxonomy" id="1184607"/>
    <lineage>
        <taxon>Bacteria</taxon>
        <taxon>Bacillati</taxon>
        <taxon>Actinomycetota</taxon>
        <taxon>Actinomycetes</taxon>
        <taxon>Micrococcales</taxon>
        <taxon>Dermatophilaceae</taxon>
        <taxon>Austwickia</taxon>
    </lineage>
</organism>
<dbReference type="GO" id="GO:0005886">
    <property type="term" value="C:plasma membrane"/>
    <property type="evidence" value="ECO:0007669"/>
    <property type="project" value="UniProtKB-SubCell"/>
</dbReference>